<evidence type="ECO:0000256" key="1">
    <source>
        <dbReference type="ARBA" id="ARBA00001971"/>
    </source>
</evidence>
<evidence type="ECO:0000256" key="7">
    <source>
        <dbReference type="ARBA" id="ARBA00022723"/>
    </source>
</evidence>
<evidence type="ECO:0000256" key="10">
    <source>
        <dbReference type="ARBA" id="ARBA00023002"/>
    </source>
</evidence>
<comment type="similarity">
    <text evidence="5 15">Belongs to the cytochrome P450 family.</text>
</comment>
<keyword evidence="9" id="KW-0492">Microsome</keyword>
<dbReference type="InterPro" id="IPR017972">
    <property type="entry name" value="Cyt_P450_CS"/>
</dbReference>
<keyword evidence="7 14" id="KW-0479">Metal-binding</keyword>
<evidence type="ECO:0000313" key="17">
    <source>
        <dbReference type="EMBL" id="CAB0040361.1"/>
    </source>
</evidence>
<evidence type="ECO:0000256" key="3">
    <source>
        <dbReference type="ARBA" id="ARBA00004174"/>
    </source>
</evidence>
<evidence type="ECO:0000313" key="18">
    <source>
        <dbReference type="Proteomes" id="UP000479190"/>
    </source>
</evidence>
<dbReference type="PANTHER" id="PTHR24291:SF189">
    <property type="entry name" value="CYTOCHROME P450 4C3-RELATED"/>
    <property type="match status" value="1"/>
</dbReference>
<feature type="binding site" description="axial binding residue" evidence="14">
    <location>
        <position position="490"/>
    </location>
    <ligand>
        <name>heme</name>
        <dbReference type="ChEBI" id="CHEBI:30413"/>
    </ligand>
    <ligandPart>
        <name>Fe</name>
        <dbReference type="ChEBI" id="CHEBI:18248"/>
    </ligandPart>
</feature>
<evidence type="ECO:0000256" key="12">
    <source>
        <dbReference type="ARBA" id="ARBA00023033"/>
    </source>
</evidence>
<dbReference type="OrthoDB" id="1470350at2759"/>
<comment type="subcellular location">
    <subcellularLocation>
        <location evidence="4">Endoplasmic reticulum membrane</location>
        <topology evidence="4">Peripheral membrane protein</topology>
    </subcellularLocation>
    <subcellularLocation>
        <location evidence="3">Microsome membrane</location>
        <topology evidence="3">Peripheral membrane protein</topology>
    </subcellularLocation>
</comment>
<evidence type="ECO:0000256" key="13">
    <source>
        <dbReference type="ARBA" id="ARBA00023136"/>
    </source>
</evidence>
<dbReference type="Proteomes" id="UP000479190">
    <property type="component" value="Unassembled WGS sequence"/>
</dbReference>
<evidence type="ECO:0000256" key="16">
    <source>
        <dbReference type="SAM" id="Phobius"/>
    </source>
</evidence>
<keyword evidence="10 15" id="KW-0560">Oxidoreductase</keyword>
<protein>
    <recommendedName>
        <fullName evidence="19">Cytochrome P450</fullName>
    </recommendedName>
</protein>
<organism evidence="17 18">
    <name type="scientific">Trichogramma brassicae</name>
    <dbReference type="NCBI Taxonomy" id="86971"/>
    <lineage>
        <taxon>Eukaryota</taxon>
        <taxon>Metazoa</taxon>
        <taxon>Ecdysozoa</taxon>
        <taxon>Arthropoda</taxon>
        <taxon>Hexapoda</taxon>
        <taxon>Insecta</taxon>
        <taxon>Pterygota</taxon>
        <taxon>Neoptera</taxon>
        <taxon>Endopterygota</taxon>
        <taxon>Hymenoptera</taxon>
        <taxon>Apocrita</taxon>
        <taxon>Proctotrupomorpha</taxon>
        <taxon>Chalcidoidea</taxon>
        <taxon>Trichogrammatidae</taxon>
        <taxon>Trichogramma</taxon>
    </lineage>
</organism>
<dbReference type="InterPro" id="IPR002401">
    <property type="entry name" value="Cyt_P450_E_grp-I"/>
</dbReference>
<keyword evidence="11 14" id="KW-0408">Iron</keyword>
<name>A0A6H5ITY9_9HYME</name>
<evidence type="ECO:0000256" key="2">
    <source>
        <dbReference type="ARBA" id="ARBA00003690"/>
    </source>
</evidence>
<evidence type="ECO:0000256" key="8">
    <source>
        <dbReference type="ARBA" id="ARBA00022824"/>
    </source>
</evidence>
<keyword evidence="8" id="KW-0256">Endoplasmic reticulum</keyword>
<dbReference type="PRINTS" id="PR00385">
    <property type="entry name" value="P450"/>
</dbReference>
<dbReference type="EMBL" id="CADCXV010001017">
    <property type="protein sequence ID" value="CAB0040361.1"/>
    <property type="molecule type" value="Genomic_DNA"/>
</dbReference>
<dbReference type="InterPro" id="IPR050196">
    <property type="entry name" value="Cytochrome_P450_Monoox"/>
</dbReference>
<keyword evidence="16" id="KW-0812">Transmembrane</keyword>
<evidence type="ECO:0000256" key="14">
    <source>
        <dbReference type="PIRSR" id="PIRSR602401-1"/>
    </source>
</evidence>
<comment type="cofactor">
    <cofactor evidence="1 14">
        <name>heme</name>
        <dbReference type="ChEBI" id="CHEBI:30413"/>
    </cofactor>
</comment>
<dbReference type="InterPro" id="IPR001128">
    <property type="entry name" value="Cyt_P450"/>
</dbReference>
<evidence type="ECO:0008006" key="19">
    <source>
        <dbReference type="Google" id="ProtNLM"/>
    </source>
</evidence>
<dbReference type="PROSITE" id="PS00086">
    <property type="entry name" value="CYTOCHROME_P450"/>
    <property type="match status" value="1"/>
</dbReference>
<dbReference type="Gene3D" id="1.10.630.10">
    <property type="entry name" value="Cytochrome P450"/>
    <property type="match status" value="1"/>
</dbReference>
<evidence type="ECO:0000256" key="6">
    <source>
        <dbReference type="ARBA" id="ARBA00022617"/>
    </source>
</evidence>
<dbReference type="GO" id="GO:0016705">
    <property type="term" value="F:oxidoreductase activity, acting on paired donors, with incorporation or reduction of molecular oxygen"/>
    <property type="evidence" value="ECO:0007669"/>
    <property type="project" value="InterPro"/>
</dbReference>
<proteinExistence type="inferred from homology"/>
<evidence type="ECO:0000256" key="11">
    <source>
        <dbReference type="ARBA" id="ARBA00023004"/>
    </source>
</evidence>
<dbReference type="SUPFAM" id="SSF48264">
    <property type="entry name" value="Cytochrome P450"/>
    <property type="match status" value="1"/>
</dbReference>
<keyword evidence="12 15" id="KW-0503">Monooxygenase</keyword>
<dbReference type="PANTHER" id="PTHR24291">
    <property type="entry name" value="CYTOCHROME P450 FAMILY 4"/>
    <property type="match status" value="1"/>
</dbReference>
<dbReference type="Pfam" id="PF00067">
    <property type="entry name" value="p450"/>
    <property type="match status" value="1"/>
</dbReference>
<keyword evidence="13 16" id="KW-0472">Membrane</keyword>
<dbReference type="AlphaFoldDB" id="A0A6H5ITY9"/>
<evidence type="ECO:0000256" key="4">
    <source>
        <dbReference type="ARBA" id="ARBA00004406"/>
    </source>
</evidence>
<dbReference type="InterPro" id="IPR036396">
    <property type="entry name" value="Cyt_P450_sf"/>
</dbReference>
<evidence type="ECO:0000256" key="15">
    <source>
        <dbReference type="RuleBase" id="RU000461"/>
    </source>
</evidence>
<evidence type="ECO:0000256" key="9">
    <source>
        <dbReference type="ARBA" id="ARBA00022848"/>
    </source>
</evidence>
<accession>A0A6H5ITY9</accession>
<dbReference type="GO" id="GO:0020037">
    <property type="term" value="F:heme binding"/>
    <property type="evidence" value="ECO:0007669"/>
    <property type="project" value="InterPro"/>
</dbReference>
<dbReference type="GO" id="GO:0005789">
    <property type="term" value="C:endoplasmic reticulum membrane"/>
    <property type="evidence" value="ECO:0007669"/>
    <property type="project" value="UniProtKB-SubCell"/>
</dbReference>
<dbReference type="GO" id="GO:0005506">
    <property type="term" value="F:iron ion binding"/>
    <property type="evidence" value="ECO:0007669"/>
    <property type="project" value="InterPro"/>
</dbReference>
<dbReference type="GO" id="GO:0004497">
    <property type="term" value="F:monooxygenase activity"/>
    <property type="evidence" value="ECO:0007669"/>
    <property type="project" value="UniProtKB-KW"/>
</dbReference>
<keyword evidence="6 14" id="KW-0349">Heme</keyword>
<feature type="transmembrane region" description="Helical" evidence="16">
    <location>
        <begin position="289"/>
        <end position="313"/>
    </location>
</feature>
<sequence>MHSKCIFREHCNKIPICLTCTHWESEIYKLKIVLMLIFGVLLSRILQKWWCKKRRFLKYLGRIPGPLSMPLVGNLIQLSSDHAELFTRLMGMRLMWGSREGINKAWVGQMPYVFLSKASTVELILGTTRHIDKSSDYQYLRPWLGTGLLTSSGPKWHSRRKILTPTFHFNILDDFVQVFGEQTEILVKKLVSRIDEPSFNLFPLITLCTLDIICETAMGRRISAQNRSNSEYVKAILEMGYIIQTRQTSYLHSINFFFRMSPLYKKQKKCLEILHNFSKKVRLPFISTLILKLMILNLLSRSSIIIFLFSFFFSVKKRLAFLDLLIIASENGSTLSDNDIREEVDTFMFEGHDTTSSSVCWTLFLLGCHLDIQEKVVNELNTIFSEGNQHRRPTMQDLKNMRYLEMCIKESLRLYPSVPLLGRRVGEDVQIGKYLVPKGSTATIIIPALHRDPEVFSNPESFDPERFSPMNCAKRHPYAYLPFSAGPRNCIGQKFAMLEEKAVISAVLRTYVVEAAERREDLSITTELVTRAENGLHIRIKRRSTN</sequence>
<keyword evidence="16" id="KW-1133">Transmembrane helix</keyword>
<keyword evidence="18" id="KW-1185">Reference proteome</keyword>
<gene>
    <name evidence="17" type="ORF">TBRA_LOCUS12080</name>
</gene>
<reference evidence="17 18" key="1">
    <citation type="submission" date="2020-02" db="EMBL/GenBank/DDBJ databases">
        <authorList>
            <person name="Ferguson B K."/>
        </authorList>
    </citation>
    <scope>NUCLEOTIDE SEQUENCE [LARGE SCALE GENOMIC DNA]</scope>
</reference>
<evidence type="ECO:0000256" key="5">
    <source>
        <dbReference type="ARBA" id="ARBA00010617"/>
    </source>
</evidence>
<dbReference type="PRINTS" id="PR00463">
    <property type="entry name" value="EP450I"/>
</dbReference>
<comment type="function">
    <text evidence="2">May be involved in the metabolism of insect hormones and in the breakdown of synthetic insecticides.</text>
</comment>